<keyword evidence="1" id="KW-0456">Lyase</keyword>
<dbReference type="GO" id="GO:0008840">
    <property type="term" value="F:4-hydroxy-tetrahydrodipicolinate synthase activity"/>
    <property type="evidence" value="ECO:0007669"/>
    <property type="project" value="TreeGrafter"/>
</dbReference>
<organism evidence="2 3">
    <name type="scientific">Parenemella sanctibonifatiensis</name>
    <dbReference type="NCBI Taxonomy" id="2016505"/>
    <lineage>
        <taxon>Bacteria</taxon>
        <taxon>Bacillati</taxon>
        <taxon>Actinomycetota</taxon>
        <taxon>Actinomycetes</taxon>
        <taxon>Propionibacteriales</taxon>
        <taxon>Propionibacteriaceae</taxon>
        <taxon>Parenemella</taxon>
    </lineage>
</organism>
<evidence type="ECO:0000313" key="2">
    <source>
        <dbReference type="EMBL" id="OYN87877.1"/>
    </source>
</evidence>
<dbReference type="InterPro" id="IPR002220">
    <property type="entry name" value="DapA-like"/>
</dbReference>
<dbReference type="Gene3D" id="3.20.20.70">
    <property type="entry name" value="Aldolase class I"/>
    <property type="match status" value="1"/>
</dbReference>
<evidence type="ECO:0000313" key="3">
    <source>
        <dbReference type="Proteomes" id="UP000216533"/>
    </source>
</evidence>
<dbReference type="EMBL" id="NMVI01000015">
    <property type="protein sequence ID" value="OYN87877.1"/>
    <property type="molecule type" value="Genomic_DNA"/>
</dbReference>
<dbReference type="SUPFAM" id="SSF51569">
    <property type="entry name" value="Aldolase"/>
    <property type="match status" value="1"/>
</dbReference>
<comment type="caution">
    <text evidence="2">The sequence shown here is derived from an EMBL/GenBank/DDBJ whole genome shotgun (WGS) entry which is preliminary data.</text>
</comment>
<dbReference type="PANTHER" id="PTHR12128">
    <property type="entry name" value="DIHYDRODIPICOLINATE SYNTHASE"/>
    <property type="match status" value="1"/>
</dbReference>
<proteinExistence type="predicted"/>
<dbReference type="Proteomes" id="UP000216533">
    <property type="component" value="Unassembled WGS sequence"/>
</dbReference>
<dbReference type="SMART" id="SM01130">
    <property type="entry name" value="DHDPS"/>
    <property type="match status" value="1"/>
</dbReference>
<protein>
    <submittedName>
        <fullName evidence="2">Dihydrodipicolinate synthase family protein</fullName>
    </submittedName>
</protein>
<sequence>MQQADLVAKLRAGVVIPAHPLALSQDRQIDWRSQRALTRYYLDSGASGLAVGVHTTQFELHDDHGMLREVFQSAADEVRAHAEAKGEDRRLLIAGIAGDTEQAVTEAQLAAEAGYDAILVAGRGTAGWDEDQLIERTRAIGEVLPTLGFYLQESVGGRLLSRDYWSRLFEVPTVVGAKAAPFDRYRSHDLVTAMIESDRWQELAYLTGNDDTIVHDLITPFRREVNGEDRVLYCHGGLLGEWAVGTRAAVGLLDQVLTARDEGSVSLALLSAAPEVVEVNAAVFDTANNFAGCVAGINEMLRQQGVIDTAVCLSDNERLSPGQDELIAQVLRIHPDWCDQQFVAQNRDRWRS</sequence>
<evidence type="ECO:0000256" key="1">
    <source>
        <dbReference type="ARBA" id="ARBA00023239"/>
    </source>
</evidence>
<dbReference type="InterPro" id="IPR013785">
    <property type="entry name" value="Aldolase_TIM"/>
</dbReference>
<dbReference type="RefSeq" id="WP_094450542.1">
    <property type="nucleotide sequence ID" value="NZ_NMVI01000015.1"/>
</dbReference>
<dbReference type="PANTHER" id="PTHR12128:SF51">
    <property type="entry name" value="BLL4205 PROTEIN"/>
    <property type="match status" value="1"/>
</dbReference>
<dbReference type="AlphaFoldDB" id="A0A255E8I1"/>
<accession>A0A255E8I1</accession>
<gene>
    <name evidence="2" type="ORF">CGZ92_06350</name>
</gene>
<reference evidence="2 3" key="1">
    <citation type="submission" date="2017-07" db="EMBL/GenBank/DDBJ databases">
        <title>Draft whole genome sequences of clinical Proprionibacteriaceae strains.</title>
        <authorList>
            <person name="Bernier A.-M."/>
            <person name="Bernard K."/>
            <person name="Domingo M.-C."/>
        </authorList>
    </citation>
    <scope>NUCLEOTIDE SEQUENCE [LARGE SCALE GENOMIC DNA]</scope>
    <source>
        <strain evidence="2 3">NML 160184</strain>
    </source>
</reference>
<name>A0A255E8I1_9ACTN</name>